<keyword evidence="4" id="KW-0804">Transcription</keyword>
<feature type="region of interest" description="Disordered" evidence="7">
    <location>
        <begin position="81"/>
        <end position="141"/>
    </location>
</feature>
<keyword evidence="6" id="KW-0175">Coiled coil</keyword>
<evidence type="ECO:0000256" key="6">
    <source>
        <dbReference type="SAM" id="Coils"/>
    </source>
</evidence>
<dbReference type="InterPro" id="IPR003657">
    <property type="entry name" value="WRKY_dom"/>
</dbReference>
<dbReference type="Proteomes" id="UP000836841">
    <property type="component" value="Chromosome 3"/>
</dbReference>
<evidence type="ECO:0000313" key="9">
    <source>
        <dbReference type="EMBL" id="CAH2055349.1"/>
    </source>
</evidence>
<sequence>MELTAASDSVVKDEVIGSAAFCPDDGCIQESIKVSHDELESAKVEMREMKEENEKLKVVLEHIESDYKSLSLKFLNKVEQKKSSAKPELRDNKTDHLNAEYFNSSDQEREFVSLSLGRRSSNSPSNSIANKEEKTKSISLGAKEDEELTNAGLTLGPNNVGLAKENHAISSLENSSEEASAMNKVTGKRSFLSGDADDNGQQNLAKRARVCVRARCDTLTMNDGCQWRKYGQKISKGNPCPRAYYRCTVAPACPVRRQVQRCVDDMSILITTYEGTHNHPLPLSAISMASTTAAAASMLLSGSSTSSQSNATASGLDAKMIKNGMNFKLYDNNSRFINKPFYLPSTGLSPLHPTVTLDLTAPPMPQPSPPPYSLNFNKFSSLERFPSTSLSFSSSSSSDSTSTINIPAIWGNGYTSYSPITYKNVHTGSSPFLNLGKIQPQNPLLTETLTNALTSHPSFHSVIAAAISTVIGTGNGVQQSSWGRNLMQKTTCRLINKLQIPTIKNKGCEGYLSSLLMSNMANPGMLSPLNLPSSQFPFSMFTTSSSSTPSFVNKEEKRLNFIA</sequence>
<proteinExistence type="predicted"/>
<organism evidence="9 10">
    <name type="scientific">Thlaspi arvense</name>
    <name type="common">Field penny-cress</name>
    <dbReference type="NCBI Taxonomy" id="13288"/>
    <lineage>
        <taxon>Eukaryota</taxon>
        <taxon>Viridiplantae</taxon>
        <taxon>Streptophyta</taxon>
        <taxon>Embryophyta</taxon>
        <taxon>Tracheophyta</taxon>
        <taxon>Spermatophyta</taxon>
        <taxon>Magnoliopsida</taxon>
        <taxon>eudicotyledons</taxon>
        <taxon>Gunneridae</taxon>
        <taxon>Pentapetalae</taxon>
        <taxon>rosids</taxon>
        <taxon>malvids</taxon>
        <taxon>Brassicales</taxon>
        <taxon>Brassicaceae</taxon>
        <taxon>Thlaspideae</taxon>
        <taxon>Thlaspi</taxon>
    </lineage>
</organism>
<dbReference type="Pfam" id="PF03106">
    <property type="entry name" value="WRKY"/>
    <property type="match status" value="1"/>
</dbReference>
<dbReference type="GO" id="GO:0043565">
    <property type="term" value="F:sequence-specific DNA binding"/>
    <property type="evidence" value="ECO:0007669"/>
    <property type="project" value="InterPro"/>
</dbReference>
<feature type="domain" description="WRKY" evidence="8">
    <location>
        <begin position="216"/>
        <end position="282"/>
    </location>
</feature>
<feature type="compositionally biased region" description="Basic and acidic residues" evidence="7">
    <location>
        <begin position="81"/>
        <end position="98"/>
    </location>
</feature>
<dbReference type="GO" id="GO:0003700">
    <property type="term" value="F:DNA-binding transcription factor activity"/>
    <property type="evidence" value="ECO:0007669"/>
    <property type="project" value="InterPro"/>
</dbReference>
<dbReference type="PROSITE" id="PS50811">
    <property type="entry name" value="WRKY"/>
    <property type="match status" value="1"/>
</dbReference>
<dbReference type="Gene3D" id="2.20.25.80">
    <property type="entry name" value="WRKY domain"/>
    <property type="match status" value="1"/>
</dbReference>
<evidence type="ECO:0000256" key="3">
    <source>
        <dbReference type="ARBA" id="ARBA00023125"/>
    </source>
</evidence>
<dbReference type="SMART" id="SM00774">
    <property type="entry name" value="WRKY"/>
    <property type="match status" value="1"/>
</dbReference>
<comment type="subcellular location">
    <subcellularLocation>
        <location evidence="1">Nucleus</location>
    </subcellularLocation>
</comment>
<keyword evidence="10" id="KW-1185">Reference proteome</keyword>
<feature type="compositionally biased region" description="Polar residues" evidence="7">
    <location>
        <begin position="118"/>
        <end position="129"/>
    </location>
</feature>
<evidence type="ECO:0000259" key="8">
    <source>
        <dbReference type="PROSITE" id="PS50811"/>
    </source>
</evidence>
<dbReference type="InterPro" id="IPR036576">
    <property type="entry name" value="WRKY_dom_sf"/>
</dbReference>
<accession>A0AAU9S7D6</accession>
<reference evidence="9 10" key="1">
    <citation type="submission" date="2022-03" db="EMBL/GenBank/DDBJ databases">
        <authorList>
            <person name="Nunn A."/>
            <person name="Chopra R."/>
            <person name="Nunn A."/>
            <person name="Contreras Garrido A."/>
        </authorList>
    </citation>
    <scope>NUCLEOTIDE SEQUENCE [LARGE SCALE GENOMIC DNA]</scope>
</reference>
<dbReference type="SUPFAM" id="SSF118290">
    <property type="entry name" value="WRKY DNA-binding domain"/>
    <property type="match status" value="1"/>
</dbReference>
<feature type="coiled-coil region" evidence="6">
    <location>
        <begin position="32"/>
        <end position="66"/>
    </location>
</feature>
<dbReference type="AlphaFoldDB" id="A0AAU9S7D6"/>
<dbReference type="EMBL" id="OU466859">
    <property type="protein sequence ID" value="CAH2055349.1"/>
    <property type="molecule type" value="Genomic_DNA"/>
</dbReference>
<gene>
    <name evidence="9" type="ORF">TAV2_LOCUS10397</name>
</gene>
<evidence type="ECO:0000256" key="2">
    <source>
        <dbReference type="ARBA" id="ARBA00023015"/>
    </source>
</evidence>
<keyword evidence="2" id="KW-0805">Transcription regulation</keyword>
<evidence type="ECO:0000256" key="4">
    <source>
        <dbReference type="ARBA" id="ARBA00023163"/>
    </source>
</evidence>
<evidence type="ECO:0000313" key="10">
    <source>
        <dbReference type="Proteomes" id="UP000836841"/>
    </source>
</evidence>
<evidence type="ECO:0000256" key="1">
    <source>
        <dbReference type="ARBA" id="ARBA00004123"/>
    </source>
</evidence>
<evidence type="ECO:0000256" key="7">
    <source>
        <dbReference type="SAM" id="MobiDB-lite"/>
    </source>
</evidence>
<protein>
    <recommendedName>
        <fullName evidence="8">WRKY domain-containing protein</fullName>
    </recommendedName>
</protein>
<dbReference type="PANTHER" id="PTHR31429">
    <property type="entry name" value="WRKY TRANSCRIPTION FACTOR 36-RELATED"/>
    <property type="match status" value="1"/>
</dbReference>
<dbReference type="PANTHER" id="PTHR31429:SF79">
    <property type="entry name" value="WRKY DOMAIN-CONTAINING PROTEIN"/>
    <property type="match status" value="1"/>
</dbReference>
<name>A0AAU9S7D6_THLAR</name>
<dbReference type="FunFam" id="2.20.25.80:FF:000002">
    <property type="entry name" value="probable WRKY transcription factor 31"/>
    <property type="match status" value="1"/>
</dbReference>
<evidence type="ECO:0000256" key="5">
    <source>
        <dbReference type="ARBA" id="ARBA00023242"/>
    </source>
</evidence>
<keyword evidence="3" id="KW-0238">DNA-binding</keyword>
<dbReference type="InterPro" id="IPR044810">
    <property type="entry name" value="WRKY_plant"/>
</dbReference>
<dbReference type="GO" id="GO:0005634">
    <property type="term" value="C:nucleus"/>
    <property type="evidence" value="ECO:0007669"/>
    <property type="project" value="UniProtKB-SubCell"/>
</dbReference>
<feature type="non-terminal residue" evidence="9">
    <location>
        <position position="1"/>
    </location>
</feature>
<keyword evidence="5" id="KW-0539">Nucleus</keyword>